<reference evidence="1 2" key="1">
    <citation type="journal article" date="2016" name="Nat. Commun.">
        <title>Thousands of microbial genomes shed light on interconnected biogeochemical processes in an aquifer system.</title>
        <authorList>
            <person name="Anantharaman K."/>
            <person name="Brown C.T."/>
            <person name="Hug L.A."/>
            <person name="Sharon I."/>
            <person name="Castelle C.J."/>
            <person name="Probst A.J."/>
            <person name="Thomas B.C."/>
            <person name="Singh A."/>
            <person name="Wilkins M.J."/>
            <person name="Karaoz U."/>
            <person name="Brodie E.L."/>
            <person name="Williams K.H."/>
            <person name="Hubbard S.S."/>
            <person name="Banfield J.F."/>
        </authorList>
    </citation>
    <scope>NUCLEOTIDE SEQUENCE [LARGE SCALE GENOMIC DNA]</scope>
</reference>
<proteinExistence type="predicted"/>
<sequence>MKKVILVAIAVSILVGGGSFYGGMVYEKNQRGNIRNFQQGAGNMQGFANRQQGGVGGFIIGDIISKDDKSITVKLRDGGSKIIFYSNTTEVSKFASGVSTDLEINKTVSVTGDANQDGSITAKTIQIRPMVAPAQPAN</sequence>
<dbReference type="STRING" id="1802214.A2908_03545"/>
<protein>
    <recommendedName>
        <fullName evidence="3">DUF5666 domain-containing protein</fullName>
    </recommendedName>
</protein>
<name>A0A1G2IEH9_9BACT</name>
<dbReference type="Proteomes" id="UP000176774">
    <property type="component" value="Unassembled WGS sequence"/>
</dbReference>
<comment type="caution">
    <text evidence="1">The sequence shown here is derived from an EMBL/GenBank/DDBJ whole genome shotgun (WGS) entry which is preliminary data.</text>
</comment>
<evidence type="ECO:0008006" key="3">
    <source>
        <dbReference type="Google" id="ProtNLM"/>
    </source>
</evidence>
<organism evidence="1 2">
    <name type="scientific">Candidatus Staskawiczbacteria bacterium RIFCSPLOWO2_01_FULL_38_12b</name>
    <dbReference type="NCBI Taxonomy" id="1802214"/>
    <lineage>
        <taxon>Bacteria</taxon>
        <taxon>Candidatus Staskawicziibacteriota</taxon>
    </lineage>
</organism>
<evidence type="ECO:0000313" key="1">
    <source>
        <dbReference type="EMBL" id="OGZ72588.1"/>
    </source>
</evidence>
<gene>
    <name evidence="1" type="ORF">A2908_03545</name>
</gene>
<dbReference type="EMBL" id="MHPA01000024">
    <property type="protein sequence ID" value="OGZ72588.1"/>
    <property type="molecule type" value="Genomic_DNA"/>
</dbReference>
<accession>A0A1G2IEH9</accession>
<dbReference type="AlphaFoldDB" id="A0A1G2IEH9"/>
<evidence type="ECO:0000313" key="2">
    <source>
        <dbReference type="Proteomes" id="UP000176774"/>
    </source>
</evidence>